<feature type="non-terminal residue" evidence="6">
    <location>
        <position position="1"/>
    </location>
</feature>
<evidence type="ECO:0000256" key="1">
    <source>
        <dbReference type="ARBA" id="ARBA00004141"/>
    </source>
</evidence>
<dbReference type="EMBL" id="GL433854">
    <property type="protein sequence ID" value="EFN52887.1"/>
    <property type="molecule type" value="Genomic_DNA"/>
</dbReference>
<dbReference type="Proteomes" id="UP000008141">
    <property type="component" value="Unassembled WGS sequence"/>
</dbReference>
<protein>
    <recommendedName>
        <fullName evidence="8">Sugar phosphate transporter domain-containing protein</fullName>
    </recommendedName>
</protein>
<dbReference type="PANTHER" id="PTHR11132">
    <property type="entry name" value="SOLUTE CARRIER FAMILY 35"/>
    <property type="match status" value="1"/>
</dbReference>
<name>E1ZN01_CHLVA</name>
<dbReference type="GO" id="GO:0016020">
    <property type="term" value="C:membrane"/>
    <property type="evidence" value="ECO:0007669"/>
    <property type="project" value="UniProtKB-SubCell"/>
</dbReference>
<sequence>GALIAAATDLSFNPRGYAAVLCNDLLTSLYLIMVKNTPGTNGLSTTGMLFYNSMLSLPMLLCAVVLKGEPGGMAGYPMLWHRTFQMVLLASSALGLTINHSTFVCTRVNEPLMTSVAGNLKNAIMTIVGAFSFGDFIFEPWNAAGLTVSMAGAVWYAMRSALRVRVLAWHAWRHRCRHWACPASRKARPCPNHAKTGVPPSTLDPPLHADCPQARQKSIKDRLLQQVPVIGRDRLKGRADGVQLQLTGAPNGFTASGASSAHLSAIMGSHSRSNSRGDLSHAGQQP</sequence>
<dbReference type="GeneID" id="17352354"/>
<keyword evidence="3" id="KW-1133">Transmembrane helix</keyword>
<dbReference type="KEGG" id="cvr:CHLNCDRAFT_26480"/>
<evidence type="ECO:0000256" key="5">
    <source>
        <dbReference type="SAM" id="MobiDB-lite"/>
    </source>
</evidence>
<evidence type="ECO:0000256" key="3">
    <source>
        <dbReference type="ARBA" id="ARBA00022989"/>
    </source>
</evidence>
<dbReference type="RefSeq" id="XP_005844989.1">
    <property type="nucleotide sequence ID" value="XM_005844927.1"/>
</dbReference>
<dbReference type="AlphaFoldDB" id="E1ZN01"/>
<accession>E1ZN01</accession>
<keyword evidence="7" id="KW-1185">Reference proteome</keyword>
<keyword evidence="2" id="KW-0812">Transmembrane</keyword>
<evidence type="ECO:0000313" key="6">
    <source>
        <dbReference type="EMBL" id="EFN52887.1"/>
    </source>
</evidence>
<dbReference type="eggNOG" id="KOG1444">
    <property type="taxonomic scope" value="Eukaryota"/>
</dbReference>
<proteinExistence type="predicted"/>
<dbReference type="InParanoid" id="E1ZN01"/>
<evidence type="ECO:0000256" key="4">
    <source>
        <dbReference type="ARBA" id="ARBA00023136"/>
    </source>
</evidence>
<dbReference type="OrthoDB" id="417037at2759"/>
<feature type="region of interest" description="Disordered" evidence="5">
    <location>
        <begin position="267"/>
        <end position="286"/>
    </location>
</feature>
<reference evidence="6 7" key="1">
    <citation type="journal article" date="2010" name="Plant Cell">
        <title>The Chlorella variabilis NC64A genome reveals adaptation to photosymbiosis, coevolution with viruses, and cryptic sex.</title>
        <authorList>
            <person name="Blanc G."/>
            <person name="Duncan G."/>
            <person name="Agarkova I."/>
            <person name="Borodovsky M."/>
            <person name="Gurnon J."/>
            <person name="Kuo A."/>
            <person name="Lindquist E."/>
            <person name="Lucas S."/>
            <person name="Pangilinan J."/>
            <person name="Polle J."/>
            <person name="Salamov A."/>
            <person name="Terry A."/>
            <person name="Yamada T."/>
            <person name="Dunigan D.D."/>
            <person name="Grigoriev I.V."/>
            <person name="Claverie J.M."/>
            <person name="Van Etten J.L."/>
        </authorList>
    </citation>
    <scope>NUCLEOTIDE SEQUENCE [LARGE SCALE GENOMIC DNA]</scope>
    <source>
        <strain evidence="6 7">NC64A</strain>
    </source>
</reference>
<dbReference type="InterPro" id="IPR050186">
    <property type="entry name" value="TPT_transporter"/>
</dbReference>
<gene>
    <name evidence="6" type="ORF">CHLNCDRAFT_26480</name>
</gene>
<evidence type="ECO:0000256" key="2">
    <source>
        <dbReference type="ARBA" id="ARBA00022692"/>
    </source>
</evidence>
<evidence type="ECO:0000313" key="7">
    <source>
        <dbReference type="Proteomes" id="UP000008141"/>
    </source>
</evidence>
<evidence type="ECO:0008006" key="8">
    <source>
        <dbReference type="Google" id="ProtNLM"/>
    </source>
</evidence>
<feature type="compositionally biased region" description="Polar residues" evidence="5">
    <location>
        <begin position="270"/>
        <end position="286"/>
    </location>
</feature>
<comment type="subcellular location">
    <subcellularLocation>
        <location evidence="1">Membrane</location>
        <topology evidence="1">Multi-pass membrane protein</topology>
    </subcellularLocation>
</comment>
<organism evidence="7">
    <name type="scientific">Chlorella variabilis</name>
    <name type="common">Green alga</name>
    <dbReference type="NCBI Taxonomy" id="554065"/>
    <lineage>
        <taxon>Eukaryota</taxon>
        <taxon>Viridiplantae</taxon>
        <taxon>Chlorophyta</taxon>
        <taxon>core chlorophytes</taxon>
        <taxon>Trebouxiophyceae</taxon>
        <taxon>Chlorellales</taxon>
        <taxon>Chlorellaceae</taxon>
        <taxon>Chlorella clade</taxon>
        <taxon>Chlorella</taxon>
    </lineage>
</organism>
<keyword evidence="4" id="KW-0472">Membrane</keyword>